<feature type="region of interest" description="Disordered" evidence="1">
    <location>
        <begin position="1"/>
        <end position="54"/>
    </location>
</feature>
<evidence type="ECO:0000313" key="3">
    <source>
        <dbReference type="Proteomes" id="UP001153269"/>
    </source>
</evidence>
<keyword evidence="3" id="KW-1185">Reference proteome</keyword>
<gene>
    <name evidence="2" type="ORF">PLEPLA_LOCUS12799</name>
</gene>
<organism evidence="2 3">
    <name type="scientific">Pleuronectes platessa</name>
    <name type="common">European plaice</name>
    <dbReference type="NCBI Taxonomy" id="8262"/>
    <lineage>
        <taxon>Eukaryota</taxon>
        <taxon>Metazoa</taxon>
        <taxon>Chordata</taxon>
        <taxon>Craniata</taxon>
        <taxon>Vertebrata</taxon>
        <taxon>Euteleostomi</taxon>
        <taxon>Actinopterygii</taxon>
        <taxon>Neopterygii</taxon>
        <taxon>Teleostei</taxon>
        <taxon>Neoteleostei</taxon>
        <taxon>Acanthomorphata</taxon>
        <taxon>Carangaria</taxon>
        <taxon>Pleuronectiformes</taxon>
        <taxon>Pleuronectoidei</taxon>
        <taxon>Pleuronectidae</taxon>
        <taxon>Pleuronectes</taxon>
    </lineage>
</organism>
<comment type="caution">
    <text evidence="2">The sequence shown here is derived from an EMBL/GenBank/DDBJ whole genome shotgun (WGS) entry which is preliminary data.</text>
</comment>
<proteinExistence type="predicted"/>
<reference evidence="2" key="1">
    <citation type="submission" date="2020-03" db="EMBL/GenBank/DDBJ databases">
        <authorList>
            <person name="Weist P."/>
        </authorList>
    </citation>
    <scope>NUCLEOTIDE SEQUENCE</scope>
</reference>
<dbReference type="Proteomes" id="UP001153269">
    <property type="component" value="Unassembled WGS sequence"/>
</dbReference>
<dbReference type="AlphaFoldDB" id="A0A9N7U5M0"/>
<protein>
    <submittedName>
        <fullName evidence="2">Uncharacterized protein</fullName>
    </submittedName>
</protein>
<dbReference type="EMBL" id="CADEAL010000760">
    <property type="protein sequence ID" value="CAB1424870.1"/>
    <property type="molecule type" value="Genomic_DNA"/>
</dbReference>
<feature type="region of interest" description="Disordered" evidence="1">
    <location>
        <begin position="96"/>
        <end position="140"/>
    </location>
</feature>
<sequence length="140" mass="14917">MTPGDRSGNRSRHDRSSATLSKRSGKPLLKQEWNKEGRGGSRRRPRSGQQEQQWSINCNVAASTQLTPGSGGDTRAPAWLRRCDGSFSSQRVELNVRTTSTSEPFTLATGRALGGEEGGGRPETAGGGRLTGPAPEGLCH</sequence>
<evidence type="ECO:0000313" key="2">
    <source>
        <dbReference type="EMBL" id="CAB1424870.1"/>
    </source>
</evidence>
<accession>A0A9N7U5M0</accession>
<name>A0A9N7U5M0_PLEPL</name>
<evidence type="ECO:0000256" key="1">
    <source>
        <dbReference type="SAM" id="MobiDB-lite"/>
    </source>
</evidence>